<keyword evidence="7" id="KW-1185">Reference proteome</keyword>
<evidence type="ECO:0000313" key="6">
    <source>
        <dbReference type="EMBL" id="EAR97050.2"/>
    </source>
</evidence>
<dbReference type="RefSeq" id="XP_001017295.2">
    <property type="nucleotide sequence ID" value="XM_001017295.2"/>
</dbReference>
<dbReference type="CDD" id="cd05118">
    <property type="entry name" value="STKc_CMGC"/>
    <property type="match status" value="1"/>
</dbReference>
<keyword evidence="6" id="KW-0808">Transferase</keyword>
<dbReference type="AlphaFoldDB" id="Q23JZ3"/>
<evidence type="ECO:0000313" key="7">
    <source>
        <dbReference type="Proteomes" id="UP000009168"/>
    </source>
</evidence>
<dbReference type="Pfam" id="PF00069">
    <property type="entry name" value="Pkinase"/>
    <property type="match status" value="1"/>
</dbReference>
<dbReference type="SMART" id="SM00220">
    <property type="entry name" value="S_TKc"/>
    <property type="match status" value="1"/>
</dbReference>
<evidence type="ECO:0000256" key="4">
    <source>
        <dbReference type="SAM" id="MobiDB-lite"/>
    </source>
</evidence>
<organism evidence="6 7">
    <name type="scientific">Tetrahymena thermophila (strain SB210)</name>
    <dbReference type="NCBI Taxonomy" id="312017"/>
    <lineage>
        <taxon>Eukaryota</taxon>
        <taxon>Sar</taxon>
        <taxon>Alveolata</taxon>
        <taxon>Ciliophora</taxon>
        <taxon>Intramacronucleata</taxon>
        <taxon>Oligohymenophorea</taxon>
        <taxon>Hymenostomatida</taxon>
        <taxon>Tetrahymenina</taxon>
        <taxon>Tetrahymenidae</taxon>
        <taxon>Tetrahymena</taxon>
    </lineage>
</organism>
<feature type="region of interest" description="Disordered" evidence="4">
    <location>
        <begin position="1"/>
        <end position="20"/>
    </location>
</feature>
<dbReference type="PANTHER" id="PTHR44167:SF24">
    <property type="entry name" value="SERINE_THREONINE-PROTEIN KINASE CHK2"/>
    <property type="match status" value="1"/>
</dbReference>
<dbReference type="PROSITE" id="PS00108">
    <property type="entry name" value="PROTEIN_KINASE_ST"/>
    <property type="match status" value="1"/>
</dbReference>
<dbReference type="InterPro" id="IPR000719">
    <property type="entry name" value="Prot_kinase_dom"/>
</dbReference>
<dbReference type="PROSITE" id="PS50011">
    <property type="entry name" value="PROTEIN_KINASE_DOM"/>
    <property type="match status" value="1"/>
</dbReference>
<protein>
    <submittedName>
        <fullName evidence="6">Serine/Threonine kinase domain protein</fullName>
    </submittedName>
</protein>
<dbReference type="GO" id="GO:0005634">
    <property type="term" value="C:nucleus"/>
    <property type="evidence" value="ECO:0007669"/>
    <property type="project" value="TreeGrafter"/>
</dbReference>
<dbReference type="InterPro" id="IPR011009">
    <property type="entry name" value="Kinase-like_dom_sf"/>
</dbReference>
<evidence type="ECO:0000256" key="1">
    <source>
        <dbReference type="ARBA" id="ARBA00022741"/>
    </source>
</evidence>
<dbReference type="GO" id="GO:0044773">
    <property type="term" value="P:mitotic DNA damage checkpoint signaling"/>
    <property type="evidence" value="ECO:0007669"/>
    <property type="project" value="TreeGrafter"/>
</dbReference>
<evidence type="ECO:0000256" key="2">
    <source>
        <dbReference type="ARBA" id="ARBA00022840"/>
    </source>
</evidence>
<gene>
    <name evidence="6" type="ORF">TTHERM_00196410</name>
</gene>
<dbReference type="InterPro" id="IPR017441">
    <property type="entry name" value="Protein_kinase_ATP_BS"/>
</dbReference>
<dbReference type="EMBL" id="GG662673">
    <property type="protein sequence ID" value="EAR97050.2"/>
    <property type="molecule type" value="Genomic_DNA"/>
</dbReference>
<dbReference type="Gene3D" id="1.10.510.10">
    <property type="entry name" value="Transferase(Phosphotransferase) domain 1"/>
    <property type="match status" value="1"/>
</dbReference>
<keyword evidence="1 3" id="KW-0547">Nucleotide-binding</keyword>
<reference evidence="7" key="1">
    <citation type="journal article" date="2006" name="PLoS Biol.">
        <title>Macronuclear genome sequence of the ciliate Tetrahymena thermophila, a model eukaryote.</title>
        <authorList>
            <person name="Eisen J.A."/>
            <person name="Coyne R.S."/>
            <person name="Wu M."/>
            <person name="Wu D."/>
            <person name="Thiagarajan M."/>
            <person name="Wortman J.R."/>
            <person name="Badger J.H."/>
            <person name="Ren Q."/>
            <person name="Amedeo P."/>
            <person name="Jones K.M."/>
            <person name="Tallon L.J."/>
            <person name="Delcher A.L."/>
            <person name="Salzberg S.L."/>
            <person name="Silva J.C."/>
            <person name="Haas B.J."/>
            <person name="Majoros W.H."/>
            <person name="Farzad M."/>
            <person name="Carlton J.M."/>
            <person name="Smith R.K. Jr."/>
            <person name="Garg J."/>
            <person name="Pearlman R.E."/>
            <person name="Karrer K.M."/>
            <person name="Sun L."/>
            <person name="Manning G."/>
            <person name="Elde N.C."/>
            <person name="Turkewitz A.P."/>
            <person name="Asai D.J."/>
            <person name="Wilkes D.E."/>
            <person name="Wang Y."/>
            <person name="Cai H."/>
            <person name="Collins K."/>
            <person name="Stewart B.A."/>
            <person name="Lee S.R."/>
            <person name="Wilamowska K."/>
            <person name="Weinberg Z."/>
            <person name="Ruzzo W.L."/>
            <person name="Wloga D."/>
            <person name="Gaertig J."/>
            <person name="Frankel J."/>
            <person name="Tsao C.-C."/>
            <person name="Gorovsky M.A."/>
            <person name="Keeling P.J."/>
            <person name="Waller R.F."/>
            <person name="Patron N.J."/>
            <person name="Cherry J.M."/>
            <person name="Stover N.A."/>
            <person name="Krieger C.J."/>
            <person name="del Toro C."/>
            <person name="Ryder H.F."/>
            <person name="Williamson S.C."/>
            <person name="Barbeau R.A."/>
            <person name="Hamilton E.P."/>
            <person name="Orias E."/>
        </authorList>
    </citation>
    <scope>NUCLEOTIDE SEQUENCE [LARGE SCALE GENOMIC DNA]</scope>
    <source>
        <strain evidence="7">SB210</strain>
    </source>
</reference>
<dbReference type="InParanoid" id="Q23JZ3"/>
<dbReference type="HOGENOM" id="CLU_326411_0_0_1"/>
<name>Q23JZ3_TETTS</name>
<accession>Q23JZ3</accession>
<evidence type="ECO:0000256" key="3">
    <source>
        <dbReference type="PROSITE-ProRule" id="PRU10141"/>
    </source>
</evidence>
<feature type="binding site" evidence="3">
    <location>
        <position position="427"/>
    </location>
    <ligand>
        <name>ATP</name>
        <dbReference type="ChEBI" id="CHEBI:30616"/>
    </ligand>
</feature>
<dbReference type="GeneID" id="7825838"/>
<dbReference type="InterPro" id="IPR008271">
    <property type="entry name" value="Ser/Thr_kinase_AS"/>
</dbReference>
<dbReference type="OrthoDB" id="10264738at2759"/>
<sequence length="892" mass="102940">MNKLKLGTSQSASVLNDSSQQNRFNGISPILERKQNKSITDKALAFEEDRIQKINSVYNKQLIAKKMNKIMNERSRETDLNRGLLVSADFKVNNPNGFTVSSSDTVEIKSIIKNLKEEGTLPRVKKFDEDLKFTKSNQQFNNITATEHKPQFSQMSNPYAKNIQDFKKMKSVQQQNIQKINDNIQRLAMLQDNLKKGNLEFLGNTNNRQPSAKQNNIVPVASEKSIRQEKNMNQQNLNQHQLFSQQQNHQNQQQLYYQQSSQNISNQNQLNASIQQSLLPQLSYKKYPSEIIKPYLSKQNLKVQINKQKAAVLINNVNQLENKIRCQSSTFIPFPKDGYLQQFQKDLQKQNPNQKKSYQSPNNAIKGDQLNFKNNFKEIIALSEEETKLYGSRCPQGYEKIEILGKGGFSVVWLCKSSKTQQKVAVKQIVNKNNQESIQRELKLLQNFYNDDGQPKAQYQNDQRLKNLIGLVEVIKDSKDTWIIFELGGSTSAKLFYGLNGDFHNNERIYKINFQQSYYDFIQLENNLMAQFIYKVASALSLLSENKLIHCDIKPENILINYKSEGNQKFNLEQVALIDFGSVVSYHEKGTINLATIEYMPPEVINQIINENNRIKNNNHTMIQNLQGSLDTIDVWSFGASLLELLTGLPQWLSYKCRVSYKEKTVIKTGIFSIRNQDFEKLLQKQKAINEILPAYLTNILSQFDNQEKGELLLDLIIQMLKINPQERIKSHEILKHPFINSKCSQSQIDKCRANVQEMLNKEDNQNLGQLSDNPNQFKNLLNQNKENLIPQLSNYADTNNSKSRSQSLENIPDSTKYYYDKKFVIKSLNKKSFHDLSSITKNERNKSSILINQDYQIKCGENSIYSPNISIQEIEAPHIQQNQFSPQKLAN</sequence>
<evidence type="ECO:0000259" key="5">
    <source>
        <dbReference type="PROSITE" id="PS50011"/>
    </source>
</evidence>
<dbReference type="SUPFAM" id="SSF56112">
    <property type="entry name" value="Protein kinase-like (PK-like)"/>
    <property type="match status" value="1"/>
</dbReference>
<dbReference type="GO" id="GO:0004674">
    <property type="term" value="F:protein serine/threonine kinase activity"/>
    <property type="evidence" value="ECO:0007669"/>
    <property type="project" value="TreeGrafter"/>
</dbReference>
<feature type="compositionally biased region" description="Polar residues" evidence="4">
    <location>
        <begin position="7"/>
        <end position="20"/>
    </location>
</feature>
<dbReference type="GO" id="GO:0005524">
    <property type="term" value="F:ATP binding"/>
    <property type="evidence" value="ECO:0007669"/>
    <property type="project" value="UniProtKB-UniRule"/>
</dbReference>
<keyword evidence="2 3" id="KW-0067">ATP-binding</keyword>
<dbReference type="Proteomes" id="UP000009168">
    <property type="component" value="Unassembled WGS sequence"/>
</dbReference>
<dbReference type="GO" id="GO:0005737">
    <property type="term" value="C:cytoplasm"/>
    <property type="evidence" value="ECO:0007669"/>
    <property type="project" value="TreeGrafter"/>
</dbReference>
<proteinExistence type="predicted"/>
<feature type="domain" description="Protein kinase" evidence="5">
    <location>
        <begin position="398"/>
        <end position="740"/>
    </location>
</feature>
<dbReference type="eggNOG" id="KOG0671">
    <property type="taxonomic scope" value="Eukaryota"/>
</dbReference>
<keyword evidence="6" id="KW-0418">Kinase</keyword>
<dbReference type="KEGG" id="tet:TTHERM_00196410"/>
<dbReference type="Gene3D" id="3.30.200.20">
    <property type="entry name" value="Phosphorylase Kinase, domain 1"/>
    <property type="match status" value="1"/>
</dbReference>
<dbReference type="PROSITE" id="PS00107">
    <property type="entry name" value="PROTEIN_KINASE_ATP"/>
    <property type="match status" value="1"/>
</dbReference>
<dbReference type="PANTHER" id="PTHR44167">
    <property type="entry name" value="OVARIAN-SPECIFIC SERINE/THREONINE-PROTEIN KINASE LOK-RELATED"/>
    <property type="match status" value="1"/>
</dbReference>